<evidence type="ECO:0000256" key="1">
    <source>
        <dbReference type="ARBA" id="ARBA00004115"/>
    </source>
</evidence>
<dbReference type="Pfam" id="PF10681">
    <property type="entry name" value="Rot1"/>
    <property type="match status" value="1"/>
</dbReference>
<sequence>MFLRTLAFLVIASVSALAQITYDSAHNATPIGGTWCSGSQNVVTGSGFANPANLTFVYPKTTGISFSFTETGFYEVARYRMSGNGSSPQCIIAVVNWAHGTFTYNLNGSITLYPFGDGYQQIQSPCAAKSSFIETYNDTELYQSWQIFRDPTDGPKLHLFQFDGAPLPPMFYNSETPSMLPTRPLRNVSSPSPSSSVSKRAVPNSAPPIQRWEAAGFIAVGALLGGALLI</sequence>
<evidence type="ECO:0000256" key="2">
    <source>
        <dbReference type="ARBA" id="ARBA00007149"/>
    </source>
</evidence>
<dbReference type="AlphaFoldDB" id="A0AAD4QJX3"/>
<evidence type="ECO:0000313" key="13">
    <source>
        <dbReference type="Proteomes" id="UP001203297"/>
    </source>
</evidence>
<dbReference type="PANTHER" id="PTHR28090:SF1">
    <property type="entry name" value="PROTEIN ROT1"/>
    <property type="match status" value="1"/>
</dbReference>
<comment type="similarity">
    <text evidence="2">Belongs to the ROT1 family.</text>
</comment>
<dbReference type="InterPro" id="IPR019623">
    <property type="entry name" value="Rot1"/>
</dbReference>
<keyword evidence="8" id="KW-1133">Transmembrane helix</keyword>
<proteinExistence type="inferred from homology"/>
<dbReference type="GO" id="GO:0005789">
    <property type="term" value="C:endoplasmic reticulum membrane"/>
    <property type="evidence" value="ECO:0007669"/>
    <property type="project" value="UniProtKB-SubCell"/>
</dbReference>
<evidence type="ECO:0000256" key="5">
    <source>
        <dbReference type="ARBA" id="ARBA00022692"/>
    </source>
</evidence>
<gene>
    <name evidence="12" type="ORF">B0F90DRAFT_1767771</name>
</gene>
<dbReference type="PANTHER" id="PTHR28090">
    <property type="entry name" value="PROTEIN ROT1"/>
    <property type="match status" value="1"/>
</dbReference>
<dbReference type="EMBL" id="WTXG01000110">
    <property type="protein sequence ID" value="KAI0292835.1"/>
    <property type="molecule type" value="Genomic_DNA"/>
</dbReference>
<keyword evidence="9" id="KW-0472">Membrane</keyword>
<evidence type="ECO:0000313" key="12">
    <source>
        <dbReference type="EMBL" id="KAI0292835.1"/>
    </source>
</evidence>
<dbReference type="GO" id="GO:0006458">
    <property type="term" value="P:'de novo' protein folding"/>
    <property type="evidence" value="ECO:0007669"/>
    <property type="project" value="InterPro"/>
</dbReference>
<dbReference type="GO" id="GO:0051082">
    <property type="term" value="F:unfolded protein binding"/>
    <property type="evidence" value="ECO:0007669"/>
    <property type="project" value="TreeGrafter"/>
</dbReference>
<feature type="signal peptide" evidence="11">
    <location>
        <begin position="1"/>
        <end position="18"/>
    </location>
</feature>
<comment type="caution">
    <text evidence="12">The sequence shown here is derived from an EMBL/GenBank/DDBJ whole genome shotgun (WGS) entry which is preliminary data.</text>
</comment>
<evidence type="ECO:0000256" key="9">
    <source>
        <dbReference type="ARBA" id="ARBA00023136"/>
    </source>
</evidence>
<evidence type="ECO:0000256" key="3">
    <source>
        <dbReference type="ARBA" id="ARBA00016195"/>
    </source>
</evidence>
<dbReference type="Proteomes" id="UP001203297">
    <property type="component" value="Unassembled WGS sequence"/>
</dbReference>
<reference evidence="12" key="1">
    <citation type="journal article" date="2022" name="New Phytol.">
        <title>Evolutionary transition to the ectomycorrhizal habit in the genomes of a hyperdiverse lineage of mushroom-forming fungi.</title>
        <authorList>
            <person name="Looney B."/>
            <person name="Miyauchi S."/>
            <person name="Morin E."/>
            <person name="Drula E."/>
            <person name="Courty P.E."/>
            <person name="Kohler A."/>
            <person name="Kuo A."/>
            <person name="LaButti K."/>
            <person name="Pangilinan J."/>
            <person name="Lipzen A."/>
            <person name="Riley R."/>
            <person name="Andreopoulos W."/>
            <person name="He G."/>
            <person name="Johnson J."/>
            <person name="Nolan M."/>
            <person name="Tritt A."/>
            <person name="Barry K.W."/>
            <person name="Grigoriev I.V."/>
            <person name="Nagy L.G."/>
            <person name="Hibbett D."/>
            <person name="Henrissat B."/>
            <person name="Matheny P.B."/>
            <person name="Labbe J."/>
            <person name="Martin F.M."/>
        </authorList>
    </citation>
    <scope>NUCLEOTIDE SEQUENCE</scope>
    <source>
        <strain evidence="12">BPL690</strain>
    </source>
</reference>
<keyword evidence="5" id="KW-0812">Transmembrane</keyword>
<evidence type="ECO:0000256" key="8">
    <source>
        <dbReference type="ARBA" id="ARBA00022989"/>
    </source>
</evidence>
<keyword evidence="13" id="KW-1185">Reference proteome</keyword>
<evidence type="ECO:0000256" key="7">
    <source>
        <dbReference type="ARBA" id="ARBA00022824"/>
    </source>
</evidence>
<name>A0AAD4QJX3_9AGAM</name>
<keyword evidence="6 11" id="KW-0732">Signal</keyword>
<evidence type="ECO:0000256" key="10">
    <source>
        <dbReference type="SAM" id="MobiDB-lite"/>
    </source>
</evidence>
<protein>
    <recommendedName>
        <fullName evidence="4">Protein ROT1</fullName>
    </recommendedName>
    <alternativeName>
        <fullName evidence="3">Protein rot1</fullName>
    </alternativeName>
</protein>
<feature type="region of interest" description="Disordered" evidence="10">
    <location>
        <begin position="182"/>
        <end position="203"/>
    </location>
</feature>
<feature type="compositionally biased region" description="Low complexity" evidence="10">
    <location>
        <begin position="188"/>
        <end position="198"/>
    </location>
</feature>
<evidence type="ECO:0000256" key="11">
    <source>
        <dbReference type="SAM" id="SignalP"/>
    </source>
</evidence>
<feature type="chain" id="PRO_5042253992" description="Protein ROT1" evidence="11">
    <location>
        <begin position="19"/>
        <end position="230"/>
    </location>
</feature>
<comment type="subcellular location">
    <subcellularLocation>
        <location evidence="1">Endoplasmic reticulum membrane</location>
        <topology evidence="1">Single-pass type I membrane protein</topology>
    </subcellularLocation>
</comment>
<accession>A0AAD4QJX3</accession>
<evidence type="ECO:0000256" key="4">
    <source>
        <dbReference type="ARBA" id="ARBA00017291"/>
    </source>
</evidence>
<organism evidence="12 13">
    <name type="scientific">Multifurca ochricompacta</name>
    <dbReference type="NCBI Taxonomy" id="376703"/>
    <lineage>
        <taxon>Eukaryota</taxon>
        <taxon>Fungi</taxon>
        <taxon>Dikarya</taxon>
        <taxon>Basidiomycota</taxon>
        <taxon>Agaricomycotina</taxon>
        <taxon>Agaricomycetes</taxon>
        <taxon>Russulales</taxon>
        <taxon>Russulaceae</taxon>
        <taxon>Multifurca</taxon>
    </lineage>
</organism>
<evidence type="ECO:0000256" key="6">
    <source>
        <dbReference type="ARBA" id="ARBA00022729"/>
    </source>
</evidence>
<keyword evidence="7" id="KW-0256">Endoplasmic reticulum</keyword>